<gene>
    <name evidence="1" type="ORF">AVDCRST_MAG84-2302</name>
</gene>
<organism evidence="1">
    <name type="scientific">uncultured Microcoleus sp</name>
    <dbReference type="NCBI Taxonomy" id="259945"/>
    <lineage>
        <taxon>Bacteria</taxon>
        <taxon>Bacillati</taxon>
        <taxon>Cyanobacteriota</taxon>
        <taxon>Cyanophyceae</taxon>
        <taxon>Oscillatoriophycideae</taxon>
        <taxon>Oscillatoriales</taxon>
        <taxon>Microcoleaceae</taxon>
        <taxon>Microcoleus</taxon>
        <taxon>environmental samples</taxon>
    </lineage>
</organism>
<feature type="non-terminal residue" evidence="1">
    <location>
        <position position="1"/>
    </location>
</feature>
<dbReference type="EMBL" id="CADCTZ010000396">
    <property type="protein sequence ID" value="CAA9339797.1"/>
    <property type="molecule type" value="Genomic_DNA"/>
</dbReference>
<dbReference type="AlphaFoldDB" id="A0A6J4LRE7"/>
<protein>
    <submittedName>
        <fullName evidence="1">Uncharacterized protein</fullName>
    </submittedName>
</protein>
<feature type="non-terminal residue" evidence="1">
    <location>
        <position position="47"/>
    </location>
</feature>
<evidence type="ECO:0000313" key="1">
    <source>
        <dbReference type="EMBL" id="CAA9339797.1"/>
    </source>
</evidence>
<reference evidence="1" key="1">
    <citation type="submission" date="2020-02" db="EMBL/GenBank/DDBJ databases">
        <authorList>
            <person name="Meier V. D."/>
        </authorList>
    </citation>
    <scope>NUCLEOTIDE SEQUENCE</scope>
    <source>
        <strain evidence="1">AVDCRST_MAG84</strain>
    </source>
</reference>
<accession>A0A6J4LRE7</accession>
<sequence>WAIEQLQLPLRIYHLFLTSPRPIRQLSHLLLGPTVDRPCEVELVGAG</sequence>
<proteinExistence type="predicted"/>
<name>A0A6J4LRE7_9CYAN</name>